<protein>
    <submittedName>
        <fullName evidence="3">Uncharacterized protein</fullName>
    </submittedName>
</protein>
<keyword evidence="1" id="KW-0175">Coiled coil</keyword>
<dbReference type="OrthoDB" id="552102at2759"/>
<sequence>MDSELYLLKRSFERLDLQYRRAEEKIGDFREKLKEARSELASKDRQLEASRRLLAKLGQEKSELAVAVEQSRDLSRKLDAKLSISGGEVPELAAKLQRSKRKVTELTAQLHEAQTRLMLAEEAARQQSAEVVVLKKALGLRSELPELTGYDGQAQLLQSLARSQEEGAALVAQLADSGRRVNALEQQVVHLHGELERLVGARVAAEEALVGARREAADANGRAAATQIDLDELQSHMRRTNAHLEEVLAARRVADDRCDELAAKVRGLKDKMAAADRANKAQVESLRSEIRSVVEASEAAAEQARAVHAAREAALEAQVAGLQKQVLEQEARAAQSARDHEVELLRLGSRAGALEASLEGSKLREASLERDAAALREDLERLARSNQELSTGLAAARAEAVANAERAEEAAAGTDTERRLRMQAAAQMEAATNRGAVREEQLGLEVARLRAEGATMALANERLTAEIKECQEQLSSSAARQAANERHIEELHATITSLTKSKTKLQSSMLEQLSLFKSKLQQVEHENLALRTALAGGSSSSAAAAAAAAASSPSPSLAALAAAARSPVGAPAAAGYRAGGGSPLAHGSSDTGPAGAAAAADRYGAAGPGAASGLYGGGTGAGGGSSSSYSHHLLMRGGAGAGAGHLQTSYRAGVSPRVYQDDSDDE</sequence>
<dbReference type="EMBL" id="JAEHOD010000053">
    <property type="protein sequence ID" value="KAG2435457.1"/>
    <property type="molecule type" value="Genomic_DNA"/>
</dbReference>
<name>A0A835SY42_9CHLO</name>
<evidence type="ECO:0000313" key="3">
    <source>
        <dbReference type="EMBL" id="KAG2435457.1"/>
    </source>
</evidence>
<organism evidence="3 4">
    <name type="scientific">Chlamydomonas schloesseri</name>
    <dbReference type="NCBI Taxonomy" id="2026947"/>
    <lineage>
        <taxon>Eukaryota</taxon>
        <taxon>Viridiplantae</taxon>
        <taxon>Chlorophyta</taxon>
        <taxon>core chlorophytes</taxon>
        <taxon>Chlorophyceae</taxon>
        <taxon>CS clade</taxon>
        <taxon>Chlamydomonadales</taxon>
        <taxon>Chlamydomonadaceae</taxon>
        <taxon>Chlamydomonas</taxon>
    </lineage>
</organism>
<evidence type="ECO:0000256" key="1">
    <source>
        <dbReference type="SAM" id="Coils"/>
    </source>
</evidence>
<evidence type="ECO:0000313" key="4">
    <source>
        <dbReference type="Proteomes" id="UP000613740"/>
    </source>
</evidence>
<reference evidence="3" key="1">
    <citation type="journal article" date="2020" name="bioRxiv">
        <title>Comparative genomics of Chlamydomonas.</title>
        <authorList>
            <person name="Craig R.J."/>
            <person name="Hasan A.R."/>
            <person name="Ness R.W."/>
            <person name="Keightley P.D."/>
        </authorList>
    </citation>
    <scope>NUCLEOTIDE SEQUENCE</scope>
    <source>
        <strain evidence="3">CCAP 11/173</strain>
    </source>
</reference>
<keyword evidence="4" id="KW-1185">Reference proteome</keyword>
<feature type="coiled-coil region" evidence="1">
    <location>
        <begin position="358"/>
        <end position="399"/>
    </location>
</feature>
<feature type="coiled-coil region" evidence="1">
    <location>
        <begin position="12"/>
        <end position="53"/>
    </location>
</feature>
<feature type="coiled-coil region" evidence="1">
    <location>
        <begin position="89"/>
        <end position="130"/>
    </location>
</feature>
<dbReference type="Proteomes" id="UP000613740">
    <property type="component" value="Unassembled WGS sequence"/>
</dbReference>
<feature type="region of interest" description="Disordered" evidence="2">
    <location>
        <begin position="638"/>
        <end position="666"/>
    </location>
</feature>
<feature type="coiled-coil region" evidence="1">
    <location>
        <begin position="230"/>
        <end position="278"/>
    </location>
</feature>
<gene>
    <name evidence="3" type="ORF">HYH02_011957</name>
</gene>
<evidence type="ECO:0000256" key="2">
    <source>
        <dbReference type="SAM" id="MobiDB-lite"/>
    </source>
</evidence>
<proteinExistence type="predicted"/>
<dbReference type="AlphaFoldDB" id="A0A835SY42"/>
<accession>A0A835SY42</accession>
<comment type="caution">
    <text evidence="3">The sequence shown here is derived from an EMBL/GenBank/DDBJ whole genome shotgun (WGS) entry which is preliminary data.</text>
</comment>